<dbReference type="PATRIC" id="fig|1705389.3.peg.57"/>
<dbReference type="EMBL" id="LIST01000008">
    <property type="protein sequence ID" value="KOX95326.1"/>
    <property type="molecule type" value="Genomic_DNA"/>
</dbReference>
<reference evidence="4 5" key="1">
    <citation type="submission" date="2015-08" db="EMBL/GenBank/DDBJ databases">
        <title>Genomes of Isolates from Cabo Rojo, PR.</title>
        <authorList>
            <person name="Sanchez-Nieves R.L."/>
            <person name="Montalvo-Rodriguez R."/>
        </authorList>
    </citation>
    <scope>NUCLEOTIDE SEQUENCE [LARGE SCALE GENOMIC DNA]</scope>
    <source>
        <strain evidence="4 5">5</strain>
    </source>
</reference>
<dbReference type="Proteomes" id="UP000037747">
    <property type="component" value="Unassembled WGS sequence"/>
</dbReference>
<keyword evidence="5" id="KW-1185">Reference proteome</keyword>
<accession>A0A0N0UAE7</accession>
<dbReference type="RefSeq" id="WP_053772935.1">
    <property type="nucleotide sequence ID" value="NZ_LIST01000008.1"/>
</dbReference>
<dbReference type="Gene3D" id="1.10.150.130">
    <property type="match status" value="1"/>
</dbReference>
<evidence type="ECO:0000313" key="4">
    <source>
        <dbReference type="EMBL" id="KOX95326.1"/>
    </source>
</evidence>
<dbReference type="InterPro" id="IPR010998">
    <property type="entry name" value="Integrase_recombinase_N"/>
</dbReference>
<dbReference type="AlphaFoldDB" id="A0A0N0UAE7"/>
<dbReference type="InterPro" id="IPR011010">
    <property type="entry name" value="DNA_brk_join_enz"/>
</dbReference>
<dbReference type="GO" id="GO:0015074">
    <property type="term" value="P:DNA integration"/>
    <property type="evidence" value="ECO:0007669"/>
    <property type="project" value="InterPro"/>
</dbReference>
<keyword evidence="1" id="KW-0238">DNA-binding</keyword>
<name>A0A0N0UAE7_9EURY</name>
<proteinExistence type="predicted"/>
<evidence type="ECO:0000256" key="3">
    <source>
        <dbReference type="SAM" id="MobiDB-lite"/>
    </source>
</evidence>
<protein>
    <submittedName>
        <fullName evidence="4">Site-specific recombinase</fullName>
    </submittedName>
</protein>
<feature type="region of interest" description="Disordered" evidence="3">
    <location>
        <begin position="127"/>
        <end position="147"/>
    </location>
</feature>
<evidence type="ECO:0000313" key="5">
    <source>
        <dbReference type="Proteomes" id="UP000037747"/>
    </source>
</evidence>
<dbReference type="GO" id="GO:0003677">
    <property type="term" value="F:DNA binding"/>
    <property type="evidence" value="ECO:0007669"/>
    <property type="project" value="UniProtKB-KW"/>
</dbReference>
<dbReference type="InterPro" id="IPR013762">
    <property type="entry name" value="Integrase-like_cat_sf"/>
</dbReference>
<gene>
    <name evidence="4" type="ORF">AMR74_15415</name>
</gene>
<evidence type="ECO:0000256" key="1">
    <source>
        <dbReference type="ARBA" id="ARBA00023125"/>
    </source>
</evidence>
<dbReference type="Gene3D" id="1.10.443.10">
    <property type="entry name" value="Intergrase catalytic core"/>
    <property type="match status" value="1"/>
</dbReference>
<organism evidence="4 5">
    <name type="scientific">Halorubrum tropicale</name>
    <dbReference type="NCBI Taxonomy" id="1765655"/>
    <lineage>
        <taxon>Archaea</taxon>
        <taxon>Methanobacteriati</taxon>
        <taxon>Methanobacteriota</taxon>
        <taxon>Stenosarchaea group</taxon>
        <taxon>Halobacteria</taxon>
        <taxon>Halobacteriales</taxon>
        <taxon>Haloferacaceae</taxon>
        <taxon>Halorubrum</taxon>
    </lineage>
</organism>
<dbReference type="OrthoDB" id="194919at2157"/>
<dbReference type="GO" id="GO:0006310">
    <property type="term" value="P:DNA recombination"/>
    <property type="evidence" value="ECO:0007669"/>
    <property type="project" value="UniProtKB-KW"/>
</dbReference>
<evidence type="ECO:0000256" key="2">
    <source>
        <dbReference type="ARBA" id="ARBA00023172"/>
    </source>
</evidence>
<comment type="caution">
    <text evidence="4">The sequence shown here is derived from an EMBL/GenBank/DDBJ whole genome shotgun (WGS) entry which is preliminary data.</text>
</comment>
<dbReference type="SUPFAM" id="SSF56349">
    <property type="entry name" value="DNA breaking-rejoining enzymes"/>
    <property type="match status" value="1"/>
</dbReference>
<keyword evidence="2" id="KW-0233">DNA recombination</keyword>
<sequence length="433" mass="48903">MTGRRSVETPIEDTFTKYLTDKGKGDAGEEGTYRTDAERELQRFRRWCLGKTADSANAAPPESWAGVVDGDTVRFENLDTTVFSDYARYLSTAGYAAGTVLTYYAHVASWCGWAHAQGYLPRHYARESDAEDPLPENDGRRPGDQQAWEPIHRDLITQFVDRRVSEAFDELGAIEVPHTDRGDPESELWQAKQRARFEAYQRCREQALVYVIAYTGLRGSEFLSAPKEDREGRNGIRWRDVSFADSSVTVFRKSREWKEASLPEPIITPLKRYAEVLDIPDSWPVFTTLHRPSLASHVTEGLADAGLDDDAIERIRAGAPDLIVAAEHDLDAPKPLTTDGARSIMERLWTHDALVERRDELDLSLDGNYLELHGGRRGVGEVLVRQFGYAAAARYLDNSEEQVREAYQHIEAAERADMATEAFSQTDQRISDR</sequence>